<dbReference type="InterPro" id="IPR044668">
    <property type="entry name" value="PuuD-like"/>
</dbReference>
<dbReference type="Gene3D" id="3.40.50.880">
    <property type="match status" value="1"/>
</dbReference>
<dbReference type="SUPFAM" id="SSF52317">
    <property type="entry name" value="Class I glutamine amidotransferase-like"/>
    <property type="match status" value="1"/>
</dbReference>
<name>G8TXW5_SULAD</name>
<proteinExistence type="predicted"/>
<dbReference type="HOGENOM" id="CLU_030756_2_1_9"/>
<sequence>MKPWIGVSMSFSVVDGVGRDWVRRPYLEAIRQAGGIPVLLANLPDSVEILAHCHGLLLTGGSDFDPVHYGEVPQGTDMDGVVPERDHTELALLHQAEQLDMPVFGICRGVQALAVGLGGRLIQDIPRVLPESLLRHQQTQAREEKTHTVRIAPDSRLRAILGKDQVAVNSFHHQAVAQVPAGWRAVAWAEDGVIEAMEHESKGWFGVQWHPEDLFGDDRPARALFEHFVAQAQAYQVGRTGEMD</sequence>
<dbReference type="GO" id="GO:0033969">
    <property type="term" value="F:gamma-glutamyl-gamma-aminobutyrate hydrolase activity"/>
    <property type="evidence" value="ECO:0007669"/>
    <property type="project" value="TreeGrafter"/>
</dbReference>
<dbReference type="PATRIC" id="fig|679936.5.peg.2803"/>
<dbReference type="PANTHER" id="PTHR43235">
    <property type="entry name" value="GLUTAMINE AMIDOTRANSFERASE PB2B2.05-RELATED"/>
    <property type="match status" value="1"/>
</dbReference>
<dbReference type="InterPro" id="IPR011697">
    <property type="entry name" value="Peptidase_C26"/>
</dbReference>
<dbReference type="GO" id="GO:0006598">
    <property type="term" value="P:polyamine catabolic process"/>
    <property type="evidence" value="ECO:0007669"/>
    <property type="project" value="TreeGrafter"/>
</dbReference>
<keyword evidence="2" id="KW-1185">Reference proteome</keyword>
<reference evidence="2" key="1">
    <citation type="submission" date="2011-12" db="EMBL/GenBank/DDBJ databases">
        <title>The complete genome of chromosome of Sulfobacillus acidophilus DSM 10332.</title>
        <authorList>
            <person name="Lucas S."/>
            <person name="Han J."/>
            <person name="Lapidus A."/>
            <person name="Bruce D."/>
            <person name="Goodwin L."/>
            <person name="Pitluck S."/>
            <person name="Peters L."/>
            <person name="Kyrpides N."/>
            <person name="Mavromatis K."/>
            <person name="Ivanova N."/>
            <person name="Mikhailova N."/>
            <person name="Chertkov O."/>
            <person name="Saunders E."/>
            <person name="Detter J.C."/>
            <person name="Tapia R."/>
            <person name="Han C."/>
            <person name="Land M."/>
            <person name="Hauser L."/>
            <person name="Markowitz V."/>
            <person name="Cheng J.-F."/>
            <person name="Hugenholtz P."/>
            <person name="Woyke T."/>
            <person name="Wu D."/>
            <person name="Pukall R."/>
            <person name="Gehrich-Schroeter G."/>
            <person name="Schneider S."/>
            <person name="Klenk H.-P."/>
            <person name="Eisen J.A."/>
        </authorList>
    </citation>
    <scope>NUCLEOTIDE SEQUENCE [LARGE SCALE GENOMIC DNA]</scope>
    <source>
        <strain evidence="2">ATCC 700253 / DSM 10332 / NAL</strain>
    </source>
</reference>
<organism evidence="1 2">
    <name type="scientific">Sulfobacillus acidophilus (strain ATCC 700253 / DSM 10332 / NAL)</name>
    <dbReference type="NCBI Taxonomy" id="679936"/>
    <lineage>
        <taxon>Bacteria</taxon>
        <taxon>Bacillati</taxon>
        <taxon>Bacillota</taxon>
        <taxon>Clostridia</taxon>
        <taxon>Eubacteriales</taxon>
        <taxon>Clostridiales Family XVII. Incertae Sedis</taxon>
        <taxon>Sulfobacillus</taxon>
    </lineage>
</organism>
<dbReference type="EMBL" id="CP003179">
    <property type="protein sequence ID" value="AEW06171.1"/>
    <property type="molecule type" value="Genomic_DNA"/>
</dbReference>
<protein>
    <submittedName>
        <fullName evidence="1">Peptidase C26</fullName>
    </submittedName>
</protein>
<evidence type="ECO:0000313" key="1">
    <source>
        <dbReference type="EMBL" id="AEW06171.1"/>
    </source>
</evidence>
<evidence type="ECO:0000313" key="2">
    <source>
        <dbReference type="Proteomes" id="UP000005439"/>
    </source>
</evidence>
<dbReference type="InterPro" id="IPR029062">
    <property type="entry name" value="Class_I_gatase-like"/>
</dbReference>
<dbReference type="KEGG" id="sap:Sulac_2709"/>
<dbReference type="AlphaFoldDB" id="G8TXW5"/>
<reference evidence="1 2" key="2">
    <citation type="journal article" date="2012" name="Stand. Genomic Sci.">
        <title>Complete genome sequence of the moderately thermophilic mineral-sulfide-oxidizing firmicute Sulfobacillus acidophilus type strain (NAL(T)).</title>
        <authorList>
            <person name="Anderson I."/>
            <person name="Chertkov O."/>
            <person name="Chen A."/>
            <person name="Saunders E."/>
            <person name="Lapidus A."/>
            <person name="Nolan M."/>
            <person name="Lucas S."/>
            <person name="Hammon N."/>
            <person name="Deshpande S."/>
            <person name="Cheng J.F."/>
            <person name="Han C."/>
            <person name="Tapia R."/>
            <person name="Goodwin L.A."/>
            <person name="Pitluck S."/>
            <person name="Liolios K."/>
            <person name="Pagani I."/>
            <person name="Ivanova N."/>
            <person name="Mikhailova N."/>
            <person name="Pati A."/>
            <person name="Palaniappan K."/>
            <person name="Land M."/>
            <person name="Pan C."/>
            <person name="Rohde M."/>
            <person name="Pukall R."/>
            <person name="Goker M."/>
            <person name="Detter J.C."/>
            <person name="Woyke T."/>
            <person name="Bristow J."/>
            <person name="Eisen J.A."/>
            <person name="Markowitz V."/>
            <person name="Hugenholtz P."/>
            <person name="Kyrpides N.C."/>
            <person name="Klenk H.P."/>
            <person name="Mavromatis K."/>
        </authorList>
    </citation>
    <scope>NUCLEOTIDE SEQUENCE [LARGE SCALE GENOMIC DNA]</scope>
    <source>
        <strain evidence="2">ATCC 700253 / DSM 10332 / NAL</strain>
    </source>
</reference>
<dbReference type="PANTHER" id="PTHR43235:SF1">
    <property type="entry name" value="GLUTAMINE AMIDOTRANSFERASE PB2B2.05-RELATED"/>
    <property type="match status" value="1"/>
</dbReference>
<dbReference type="Pfam" id="PF07722">
    <property type="entry name" value="Peptidase_C26"/>
    <property type="match status" value="1"/>
</dbReference>
<dbReference type="GO" id="GO:0005829">
    <property type="term" value="C:cytosol"/>
    <property type="evidence" value="ECO:0007669"/>
    <property type="project" value="TreeGrafter"/>
</dbReference>
<dbReference type="CDD" id="cd01745">
    <property type="entry name" value="GATase1_2"/>
    <property type="match status" value="1"/>
</dbReference>
<gene>
    <name evidence="1" type="ordered locus">Sulac_2709</name>
</gene>
<dbReference type="Proteomes" id="UP000005439">
    <property type="component" value="Chromosome"/>
</dbReference>
<dbReference type="PROSITE" id="PS51273">
    <property type="entry name" value="GATASE_TYPE_1"/>
    <property type="match status" value="1"/>
</dbReference>
<accession>G8TXW5</accession>
<dbReference type="STRING" id="679936.Sulac_2709"/>